<dbReference type="Proteomes" id="UP001595925">
    <property type="component" value="Unassembled WGS sequence"/>
</dbReference>
<feature type="transmembrane region" description="Helical" evidence="7">
    <location>
        <begin position="176"/>
        <end position="194"/>
    </location>
</feature>
<dbReference type="InterPro" id="IPR027417">
    <property type="entry name" value="P-loop_NTPase"/>
</dbReference>
<dbReference type="SUPFAM" id="SSF52540">
    <property type="entry name" value="P-loop containing nucleoside triphosphate hydrolases"/>
    <property type="match status" value="1"/>
</dbReference>
<keyword evidence="3 7" id="KW-0812">Transmembrane</keyword>
<evidence type="ECO:0000313" key="10">
    <source>
        <dbReference type="EMBL" id="MFC4990597.1"/>
    </source>
</evidence>
<protein>
    <submittedName>
        <fullName evidence="10">Type IV secretion system DNA-binding domain-containing protein</fullName>
    </submittedName>
</protein>
<feature type="domain" description="MobA/VirD2-like nuclease" evidence="8">
    <location>
        <begin position="56"/>
        <end position="131"/>
    </location>
</feature>
<comment type="subcellular location">
    <subcellularLocation>
        <location evidence="1">Cell membrane</location>
        <topology evidence="1">Multi-pass membrane protein</topology>
    </subcellularLocation>
</comment>
<reference evidence="10 11" key="1">
    <citation type="journal article" date="2019" name="Int. J. Syst. Evol. Microbiol.">
        <title>The Global Catalogue of Microorganisms (GCM) 10K type strain sequencing project: providing services to taxonomists for standard genome sequencing and annotation.</title>
        <authorList>
            <consortium name="The Broad Institute Genomics Platform"/>
            <consortium name="The Broad Institute Genome Sequencing Center for Infectious Disease"/>
            <person name="Wu L."/>
            <person name="Ma J."/>
        </authorList>
    </citation>
    <scope>NUCLEOTIDE SEQUENCE [LARGE SCALE GENOMIC DNA]</scope>
    <source>
        <strain evidence="10 11">CGMCC 1.15824</strain>
    </source>
</reference>
<keyword evidence="4 7" id="KW-1133">Transmembrane helix</keyword>
<keyword evidence="10" id="KW-0238">DNA-binding</keyword>
<dbReference type="InterPro" id="IPR019476">
    <property type="entry name" value="T4SS_TraD_DNA-bd"/>
</dbReference>
<dbReference type="Pfam" id="PF10412">
    <property type="entry name" value="TrwB_AAD_bind"/>
    <property type="match status" value="1"/>
</dbReference>
<feature type="domain" description="Type IV secretion system coupling protein TraD DNA-binding" evidence="9">
    <location>
        <begin position="319"/>
        <end position="664"/>
    </location>
</feature>
<feature type="compositionally biased region" description="Basic and acidic residues" evidence="6">
    <location>
        <begin position="144"/>
        <end position="165"/>
    </location>
</feature>
<organism evidence="10 11">
    <name type="scientific">Saliphagus infecundisoli</name>
    <dbReference type="NCBI Taxonomy" id="1849069"/>
    <lineage>
        <taxon>Archaea</taxon>
        <taxon>Methanobacteriati</taxon>
        <taxon>Methanobacteriota</taxon>
        <taxon>Stenosarchaea group</taxon>
        <taxon>Halobacteria</taxon>
        <taxon>Halobacteriales</taxon>
        <taxon>Natrialbaceae</taxon>
        <taxon>Saliphagus</taxon>
    </lineage>
</organism>
<keyword evidence="11" id="KW-1185">Reference proteome</keyword>
<dbReference type="GO" id="GO:0003677">
    <property type="term" value="F:DNA binding"/>
    <property type="evidence" value="ECO:0007669"/>
    <property type="project" value="UniProtKB-KW"/>
</dbReference>
<evidence type="ECO:0000256" key="2">
    <source>
        <dbReference type="ARBA" id="ARBA00022475"/>
    </source>
</evidence>
<evidence type="ECO:0000256" key="4">
    <source>
        <dbReference type="ARBA" id="ARBA00022989"/>
    </source>
</evidence>
<keyword evidence="2" id="KW-1003">Cell membrane</keyword>
<dbReference type="EMBL" id="JBHSJG010000080">
    <property type="protein sequence ID" value="MFC4990597.1"/>
    <property type="molecule type" value="Genomic_DNA"/>
</dbReference>
<accession>A0ABD5QLG1</accession>
<dbReference type="RefSeq" id="WP_380684211.1">
    <property type="nucleotide sequence ID" value="NZ_JBHSJG010000080.1"/>
</dbReference>
<feature type="region of interest" description="Disordered" evidence="6">
    <location>
        <begin position="144"/>
        <end position="169"/>
    </location>
</feature>
<dbReference type="AlphaFoldDB" id="A0ABD5QLG1"/>
<feature type="transmembrane region" description="Helical" evidence="7">
    <location>
        <begin position="200"/>
        <end position="218"/>
    </location>
</feature>
<evidence type="ECO:0000256" key="3">
    <source>
        <dbReference type="ARBA" id="ARBA00022692"/>
    </source>
</evidence>
<dbReference type="GO" id="GO:0005886">
    <property type="term" value="C:plasma membrane"/>
    <property type="evidence" value="ECO:0007669"/>
    <property type="project" value="UniProtKB-SubCell"/>
</dbReference>
<name>A0ABD5QLG1_9EURY</name>
<sequence length="712" mass="81119">MTHVVTSDYRSHGASQILSYISRDDNRIENRAGQEMTGAEIERFTRKSEEYGFERQFIVSPESNGMSDREMAEATRDTMNEYFADTETVDYCYAIHQDTDSAHVHVVATGEKNELYMDQADLSEFRELSEQRVYEHERDLEHELYQENGIDRDQGPEHDRRKAKDQGQTQGIGRQWSVLPVAILGMLPFVPLQAGVLGEWVFLFFLVGMLGYSAGRMVGFMPSLEPRFPGWSDRFAGPIVVFGFGGWLLYADLWVGWLVIGVYALYKAYRFVRGTWTYLSYKSIIKDGDFAFPKRIEEVGNGFKGRRWADVVRIDSTGSLLFLGTTRSGKTESMFTVVYQMLLGSDGGPFVVYDRKDDWKEFLQREDRVVITARRSTHTLNIFEGVRDESEFDFIARSLFPKGGGSNQFFQRAARQVFTAGCKYLHREFQKEGETPTHADLIRFFRERTAEDMAEAFEEYADLTAAKAEIDPGGASEQAMGVFASVQQEIDDIFVGEFADAPGEKPAISLREYWENPDGRILLLDHPHEMGSTVDPMFRYLIDRSIQLSLENPRQADFVLDEFAQVPHLRNIEELVNVGAGRDTRVVVAIQSVSQLFKNYGKDEAKAILSGMMTAVILRLGDDESISYAREIIGTEWVEYTHRTETTDYGEFGTSERVSETKEEEEHPFARGEFTSFDPGYSVVARPDGWAAGYSPRLWGKVKERIDRAFGN</sequence>
<dbReference type="Gene3D" id="3.40.50.300">
    <property type="entry name" value="P-loop containing nucleotide triphosphate hydrolases"/>
    <property type="match status" value="2"/>
</dbReference>
<dbReference type="PANTHER" id="PTHR37937">
    <property type="entry name" value="CONJUGATIVE TRANSFER: DNA TRANSPORT"/>
    <property type="match status" value="1"/>
</dbReference>
<evidence type="ECO:0000313" key="11">
    <source>
        <dbReference type="Proteomes" id="UP001595925"/>
    </source>
</evidence>
<evidence type="ECO:0000256" key="6">
    <source>
        <dbReference type="SAM" id="MobiDB-lite"/>
    </source>
</evidence>
<keyword evidence="5 7" id="KW-0472">Membrane</keyword>
<dbReference type="Pfam" id="PF03432">
    <property type="entry name" value="Relaxase"/>
    <property type="match status" value="1"/>
</dbReference>
<evidence type="ECO:0000256" key="5">
    <source>
        <dbReference type="ARBA" id="ARBA00023136"/>
    </source>
</evidence>
<dbReference type="CDD" id="cd01127">
    <property type="entry name" value="TrwB_TraG_TraD_VirD4"/>
    <property type="match status" value="1"/>
</dbReference>
<proteinExistence type="predicted"/>
<evidence type="ECO:0000256" key="1">
    <source>
        <dbReference type="ARBA" id="ARBA00004651"/>
    </source>
</evidence>
<evidence type="ECO:0000259" key="8">
    <source>
        <dbReference type="Pfam" id="PF03432"/>
    </source>
</evidence>
<evidence type="ECO:0000256" key="7">
    <source>
        <dbReference type="SAM" id="Phobius"/>
    </source>
</evidence>
<dbReference type="InterPro" id="IPR005094">
    <property type="entry name" value="Endonuclease_MobA/VirD2"/>
</dbReference>
<feature type="transmembrane region" description="Helical" evidence="7">
    <location>
        <begin position="239"/>
        <end position="266"/>
    </location>
</feature>
<evidence type="ECO:0000259" key="9">
    <source>
        <dbReference type="Pfam" id="PF10412"/>
    </source>
</evidence>
<comment type="caution">
    <text evidence="10">The sequence shown here is derived from an EMBL/GenBank/DDBJ whole genome shotgun (WGS) entry which is preliminary data.</text>
</comment>
<gene>
    <name evidence="10" type="ORF">ACFPFO_23195</name>
</gene>
<dbReference type="PANTHER" id="PTHR37937:SF1">
    <property type="entry name" value="CONJUGATIVE TRANSFER: DNA TRANSPORT"/>
    <property type="match status" value="1"/>
</dbReference>
<dbReference type="InterPro" id="IPR051539">
    <property type="entry name" value="T4SS-coupling_protein"/>
</dbReference>